<reference evidence="5" key="1">
    <citation type="journal article" date="2021" name="PeerJ">
        <title>Extensive microbial diversity within the chicken gut microbiome revealed by metagenomics and culture.</title>
        <authorList>
            <person name="Gilroy R."/>
            <person name="Ravi A."/>
            <person name="Getino M."/>
            <person name="Pursley I."/>
            <person name="Horton D.L."/>
            <person name="Alikhan N.F."/>
            <person name="Baker D."/>
            <person name="Gharbi K."/>
            <person name="Hall N."/>
            <person name="Watson M."/>
            <person name="Adriaenssens E.M."/>
            <person name="Foster-Nyarko E."/>
            <person name="Jarju S."/>
            <person name="Secka A."/>
            <person name="Antonio M."/>
            <person name="Oren A."/>
            <person name="Chaudhuri R.R."/>
            <person name="La Ragione R."/>
            <person name="Hildebrand F."/>
            <person name="Pallen M.J."/>
        </authorList>
    </citation>
    <scope>NUCLEOTIDE SEQUENCE</scope>
    <source>
        <strain evidence="5">2189</strain>
    </source>
</reference>
<organism evidence="5 6">
    <name type="scientific">Candidatus Borkfalkia faecavium</name>
    <dbReference type="NCBI Taxonomy" id="2838508"/>
    <lineage>
        <taxon>Bacteria</taxon>
        <taxon>Bacillati</taxon>
        <taxon>Bacillota</taxon>
        <taxon>Clostridia</taxon>
        <taxon>Christensenellales</taxon>
        <taxon>Christensenellaceae</taxon>
        <taxon>Candidatus Borkfalkia</taxon>
    </lineage>
</organism>
<protein>
    <submittedName>
        <fullName evidence="5">AraC family transcriptional regulator</fullName>
    </submittedName>
</protein>
<name>A0A9D2AUK8_9FIRM</name>
<dbReference type="Proteomes" id="UP000886847">
    <property type="component" value="Unassembled WGS sequence"/>
</dbReference>
<dbReference type="GO" id="GO:0043565">
    <property type="term" value="F:sequence-specific DNA binding"/>
    <property type="evidence" value="ECO:0007669"/>
    <property type="project" value="InterPro"/>
</dbReference>
<dbReference type="GO" id="GO:0003700">
    <property type="term" value="F:DNA-binding transcription factor activity"/>
    <property type="evidence" value="ECO:0007669"/>
    <property type="project" value="InterPro"/>
</dbReference>
<reference evidence="5" key="2">
    <citation type="submission" date="2021-04" db="EMBL/GenBank/DDBJ databases">
        <authorList>
            <person name="Gilroy R."/>
        </authorList>
    </citation>
    <scope>NUCLEOTIDE SEQUENCE</scope>
    <source>
        <strain evidence="5">2189</strain>
    </source>
</reference>
<dbReference type="Gene3D" id="2.60.120.10">
    <property type="entry name" value="Jelly Rolls"/>
    <property type="match status" value="1"/>
</dbReference>
<dbReference type="PROSITE" id="PS01124">
    <property type="entry name" value="HTH_ARAC_FAMILY_2"/>
    <property type="match status" value="1"/>
</dbReference>
<dbReference type="AlphaFoldDB" id="A0A9D2AUK8"/>
<dbReference type="SUPFAM" id="SSF51182">
    <property type="entry name" value="RmlC-like cupins"/>
    <property type="match status" value="1"/>
</dbReference>
<dbReference type="PANTHER" id="PTHR43280">
    <property type="entry name" value="ARAC-FAMILY TRANSCRIPTIONAL REGULATOR"/>
    <property type="match status" value="1"/>
</dbReference>
<evidence type="ECO:0000256" key="1">
    <source>
        <dbReference type="ARBA" id="ARBA00023015"/>
    </source>
</evidence>
<dbReference type="PANTHER" id="PTHR43280:SF2">
    <property type="entry name" value="HTH-TYPE TRANSCRIPTIONAL REGULATOR EXSA"/>
    <property type="match status" value="1"/>
</dbReference>
<evidence type="ECO:0000313" key="5">
    <source>
        <dbReference type="EMBL" id="HIX50468.1"/>
    </source>
</evidence>
<keyword evidence="2" id="KW-0238">DNA-binding</keyword>
<dbReference type="InterPro" id="IPR018062">
    <property type="entry name" value="HTH_AraC-typ_CS"/>
</dbReference>
<accession>A0A9D2AUK8</accession>
<dbReference type="Gene3D" id="1.10.10.60">
    <property type="entry name" value="Homeodomain-like"/>
    <property type="match status" value="2"/>
</dbReference>
<keyword evidence="1" id="KW-0805">Transcription regulation</keyword>
<dbReference type="SMART" id="SM00342">
    <property type="entry name" value="HTH_ARAC"/>
    <property type="match status" value="1"/>
</dbReference>
<evidence type="ECO:0000259" key="4">
    <source>
        <dbReference type="PROSITE" id="PS01124"/>
    </source>
</evidence>
<gene>
    <name evidence="5" type="ORF">H9851_04230</name>
</gene>
<evidence type="ECO:0000256" key="3">
    <source>
        <dbReference type="ARBA" id="ARBA00023163"/>
    </source>
</evidence>
<dbReference type="InterPro" id="IPR009057">
    <property type="entry name" value="Homeodomain-like_sf"/>
</dbReference>
<dbReference type="InterPro" id="IPR003313">
    <property type="entry name" value="AraC-bd"/>
</dbReference>
<dbReference type="EMBL" id="DXEW01000021">
    <property type="protein sequence ID" value="HIX50468.1"/>
    <property type="molecule type" value="Genomic_DNA"/>
</dbReference>
<dbReference type="InterPro" id="IPR018060">
    <property type="entry name" value="HTH_AraC"/>
</dbReference>
<comment type="caution">
    <text evidence="5">The sequence shown here is derived from an EMBL/GenBank/DDBJ whole genome shotgun (WGS) entry which is preliminary data.</text>
</comment>
<dbReference type="Pfam" id="PF02311">
    <property type="entry name" value="AraC_binding"/>
    <property type="match status" value="1"/>
</dbReference>
<dbReference type="InterPro" id="IPR014710">
    <property type="entry name" value="RmlC-like_jellyroll"/>
</dbReference>
<dbReference type="SUPFAM" id="SSF46689">
    <property type="entry name" value="Homeodomain-like"/>
    <property type="match status" value="2"/>
</dbReference>
<sequence length="296" mass="33926">MKEAPYKTLTDELYMETLRHGCADFPFRYYEEDVWKFDLHRIDWHWHKEVEFVYAERGDVVCYIGADKFTLPQGCGLFVNGGALHRYEAEKSVSMPNIVFLPELLGAADGRVFRKYIEPVLRFGAGHLLLCPQDGRQREMLEILTSIFALWRMSEPSELVTVQKLLALWQLLAEQLPPAEGAHQPSGETAHGKRLQLMMQYIHERYRQPISLQDIAAAVYVSKNSALQIFREGIRTSPIAYLIEYRLARAAELLASTEKSVAAVAAETGFESAAYFSRKFKQHYGISPSLYALRER</sequence>
<keyword evidence="3" id="KW-0804">Transcription</keyword>
<feature type="domain" description="HTH araC/xylS-type" evidence="4">
    <location>
        <begin position="196"/>
        <end position="294"/>
    </location>
</feature>
<evidence type="ECO:0000313" key="6">
    <source>
        <dbReference type="Proteomes" id="UP000886847"/>
    </source>
</evidence>
<dbReference type="InterPro" id="IPR011051">
    <property type="entry name" value="RmlC_Cupin_sf"/>
</dbReference>
<dbReference type="InterPro" id="IPR020449">
    <property type="entry name" value="Tscrpt_reg_AraC-type_HTH"/>
</dbReference>
<dbReference type="PRINTS" id="PR00032">
    <property type="entry name" value="HTHARAC"/>
</dbReference>
<proteinExistence type="predicted"/>
<dbReference type="Pfam" id="PF12833">
    <property type="entry name" value="HTH_18"/>
    <property type="match status" value="1"/>
</dbReference>
<dbReference type="PROSITE" id="PS00041">
    <property type="entry name" value="HTH_ARAC_FAMILY_1"/>
    <property type="match status" value="1"/>
</dbReference>
<evidence type="ECO:0000256" key="2">
    <source>
        <dbReference type="ARBA" id="ARBA00023125"/>
    </source>
</evidence>